<keyword evidence="1" id="KW-1133">Transmembrane helix</keyword>
<evidence type="ECO:0000256" key="1">
    <source>
        <dbReference type="SAM" id="Phobius"/>
    </source>
</evidence>
<feature type="transmembrane region" description="Helical" evidence="1">
    <location>
        <begin position="23"/>
        <end position="40"/>
    </location>
</feature>
<name>A0A2P6PM19_ROSCH</name>
<dbReference type="GO" id="GO:0047893">
    <property type="term" value="F:flavonol 3-O-glucosyltransferase activity"/>
    <property type="evidence" value="ECO:0007669"/>
    <property type="project" value="UniProtKB-EC"/>
</dbReference>
<accession>A0A2P6PM19</accession>
<gene>
    <name evidence="2" type="ORF">RchiOBHm_Chr6g0256171</name>
    <name evidence="3" type="ORF">RchiOBHm_Chr6g0256271</name>
</gene>
<organism evidence="2 4">
    <name type="scientific">Rosa chinensis</name>
    <name type="common">China rose</name>
    <dbReference type="NCBI Taxonomy" id="74649"/>
    <lineage>
        <taxon>Eukaryota</taxon>
        <taxon>Viridiplantae</taxon>
        <taxon>Streptophyta</taxon>
        <taxon>Embryophyta</taxon>
        <taxon>Tracheophyta</taxon>
        <taxon>Spermatophyta</taxon>
        <taxon>Magnoliopsida</taxon>
        <taxon>eudicotyledons</taxon>
        <taxon>Gunneridae</taxon>
        <taxon>Pentapetalae</taxon>
        <taxon>rosids</taxon>
        <taxon>fabids</taxon>
        <taxon>Rosales</taxon>
        <taxon>Rosaceae</taxon>
        <taxon>Rosoideae</taxon>
        <taxon>Rosoideae incertae sedis</taxon>
        <taxon>Rosa</taxon>
    </lineage>
</organism>
<evidence type="ECO:0000313" key="4">
    <source>
        <dbReference type="Proteomes" id="UP000238479"/>
    </source>
</evidence>
<keyword evidence="2" id="KW-0328">Glycosyltransferase</keyword>
<dbReference type="EC" id="2.4.1.91" evidence="2"/>
<dbReference type="EMBL" id="PDCK01000044">
    <property type="protein sequence ID" value="PRQ22988.1"/>
    <property type="molecule type" value="Genomic_DNA"/>
</dbReference>
<keyword evidence="1" id="KW-0812">Transmembrane</keyword>
<protein>
    <submittedName>
        <fullName evidence="2">Putative flavonol 3-O-glucosyltransferase</fullName>
        <ecNumber evidence="2">2.4.1.91</ecNumber>
    </submittedName>
</protein>
<proteinExistence type="predicted"/>
<reference evidence="2 4" key="1">
    <citation type="journal article" date="2018" name="Nat. Genet.">
        <title>The Rosa genome provides new insights in the design of modern roses.</title>
        <authorList>
            <person name="Bendahmane M."/>
        </authorList>
    </citation>
    <scope>NUCLEOTIDE SEQUENCE [LARGE SCALE GENOMIC DNA]</scope>
    <source>
        <strain evidence="4">cv. Old Blush</strain>
    </source>
</reference>
<sequence length="63" mass="7076">MLSFILLVATDVAAKFGIPRLYFHGTGFFPLCASLSVMIYQPHRKLSTDSESFVIPNPQMKSR</sequence>
<keyword evidence="1" id="KW-0472">Membrane</keyword>
<dbReference type="EMBL" id="PDCK01000044">
    <property type="protein sequence ID" value="PRQ22978.1"/>
    <property type="molecule type" value="Genomic_DNA"/>
</dbReference>
<evidence type="ECO:0000313" key="2">
    <source>
        <dbReference type="EMBL" id="PRQ22978.1"/>
    </source>
</evidence>
<keyword evidence="2" id="KW-0808">Transferase</keyword>
<evidence type="ECO:0000313" key="3">
    <source>
        <dbReference type="EMBL" id="PRQ22988.1"/>
    </source>
</evidence>
<dbReference type="SUPFAM" id="SSF53756">
    <property type="entry name" value="UDP-Glycosyltransferase/glycogen phosphorylase"/>
    <property type="match status" value="1"/>
</dbReference>
<dbReference type="AlphaFoldDB" id="A0A2P6PM19"/>
<dbReference type="Gene3D" id="3.40.50.2000">
    <property type="entry name" value="Glycogen Phosphorylase B"/>
    <property type="match status" value="1"/>
</dbReference>
<dbReference type="Proteomes" id="UP000238479">
    <property type="component" value="Chromosome 6"/>
</dbReference>
<keyword evidence="4" id="KW-1185">Reference proteome</keyword>
<comment type="caution">
    <text evidence="2">The sequence shown here is derived from an EMBL/GenBank/DDBJ whole genome shotgun (WGS) entry which is preliminary data.</text>
</comment>
<dbReference type="Gramene" id="PRQ22988">
    <property type="protein sequence ID" value="PRQ22988"/>
    <property type="gene ID" value="RchiOBHm_Chr6g0256271"/>
</dbReference>
<dbReference type="Gramene" id="PRQ22978">
    <property type="protein sequence ID" value="PRQ22978"/>
    <property type="gene ID" value="RchiOBHm_Chr6g0256171"/>
</dbReference>